<protein>
    <recommendedName>
        <fullName evidence="6">OmpA-like domain-containing protein</fullName>
    </recommendedName>
</protein>
<comment type="caution">
    <text evidence="7">The sequence shown here is derived from an EMBL/GenBank/DDBJ whole genome shotgun (WGS) entry which is preliminary data.</text>
</comment>
<sequence length="479" mass="49046">MTRTVDWQGLEVELKVGPVVVADGIGVLRLQAQGVGGEGEVPLGVLLQDPYLASLVGPTGVRLVDLAGRAVSPVALTPDGVPVVTSGMLSVEPEGQLQVAHLAFAAPQADHVAVMIPQTGLVTDVPVVVADTEAGSGLDDLTDSLAGSLEAPVYDLETYTEQVDGQVRARVTPEQVDVDVASDVLFASDQDVLGAEADAALLVAGAQIAAAGGGVLQIVGHTDDVADDAYNQALSERRAQAVQTRLAELVDLSSYDVSVEGRGESEPAVTGTDDAARALNRRVQLVLTPEQGSGIAPAPSTTATPGAPSGSIPDPEGPSAPGVDGVEIAATSGADTARFGVSVEQVRRVDGFVVGELTVTELDGVDRALVGAFATAAWDARGEFNPQLQAAATRVTLLDGGTRVFPVDYQEGGSRSVLADTMLRGLGAGRSLTMTVVWPDVSGESVVIDAPQVRHDVLGVTTIEVGGPPFRLTDVPVES</sequence>
<dbReference type="RefSeq" id="WP_146951387.1">
    <property type="nucleotide sequence ID" value="NZ_BAABBJ010000005.1"/>
</dbReference>
<keyword evidence="8" id="KW-1185">Reference proteome</keyword>
<comment type="subcellular location">
    <subcellularLocation>
        <location evidence="1">Cell outer membrane</location>
    </subcellularLocation>
</comment>
<evidence type="ECO:0000256" key="2">
    <source>
        <dbReference type="ARBA" id="ARBA00023136"/>
    </source>
</evidence>
<dbReference type="EMBL" id="BKAL01000001">
    <property type="protein sequence ID" value="GEP67634.1"/>
    <property type="molecule type" value="Genomic_DNA"/>
</dbReference>
<gene>
    <name evidence="7" type="ORF">CSO01_03490</name>
</gene>
<dbReference type="Gene3D" id="3.30.1330.60">
    <property type="entry name" value="OmpA-like domain"/>
    <property type="match status" value="1"/>
</dbReference>
<reference evidence="7 8" key="1">
    <citation type="submission" date="2019-07" db="EMBL/GenBank/DDBJ databases">
        <title>Whole genome shotgun sequence of Cellulomonas soli NBRC 109434.</title>
        <authorList>
            <person name="Hosoyama A."/>
            <person name="Uohara A."/>
            <person name="Ohji S."/>
            <person name="Ichikawa N."/>
        </authorList>
    </citation>
    <scope>NUCLEOTIDE SEQUENCE [LARGE SCALE GENOMIC DNA]</scope>
    <source>
        <strain evidence="7 8">NBRC 109434</strain>
    </source>
</reference>
<evidence type="ECO:0000259" key="6">
    <source>
        <dbReference type="PROSITE" id="PS51123"/>
    </source>
</evidence>
<organism evidence="7 8">
    <name type="scientific">Cellulomonas soli</name>
    <dbReference type="NCBI Taxonomy" id="931535"/>
    <lineage>
        <taxon>Bacteria</taxon>
        <taxon>Bacillati</taxon>
        <taxon>Actinomycetota</taxon>
        <taxon>Actinomycetes</taxon>
        <taxon>Micrococcales</taxon>
        <taxon>Cellulomonadaceae</taxon>
        <taxon>Cellulomonas</taxon>
    </lineage>
</organism>
<keyword evidence="3" id="KW-0998">Cell outer membrane</keyword>
<feature type="compositionally biased region" description="Low complexity" evidence="5">
    <location>
        <begin position="293"/>
        <end position="311"/>
    </location>
</feature>
<dbReference type="SUPFAM" id="SSF103088">
    <property type="entry name" value="OmpA-like"/>
    <property type="match status" value="1"/>
</dbReference>
<dbReference type="InterPro" id="IPR050330">
    <property type="entry name" value="Bact_OuterMem_StrucFunc"/>
</dbReference>
<dbReference type="InterPro" id="IPR006664">
    <property type="entry name" value="OMP_bac"/>
</dbReference>
<proteinExistence type="predicted"/>
<dbReference type="PANTHER" id="PTHR30329">
    <property type="entry name" value="STATOR ELEMENT OF FLAGELLAR MOTOR COMPLEX"/>
    <property type="match status" value="1"/>
</dbReference>
<evidence type="ECO:0000256" key="3">
    <source>
        <dbReference type="ARBA" id="ARBA00023237"/>
    </source>
</evidence>
<evidence type="ECO:0000256" key="1">
    <source>
        <dbReference type="ARBA" id="ARBA00004442"/>
    </source>
</evidence>
<evidence type="ECO:0000313" key="8">
    <source>
        <dbReference type="Proteomes" id="UP000321798"/>
    </source>
</evidence>
<dbReference type="Pfam" id="PF00691">
    <property type="entry name" value="OmpA"/>
    <property type="match status" value="1"/>
</dbReference>
<feature type="region of interest" description="Disordered" evidence="5">
    <location>
        <begin position="289"/>
        <end position="324"/>
    </location>
</feature>
<evidence type="ECO:0000256" key="4">
    <source>
        <dbReference type="PROSITE-ProRule" id="PRU00473"/>
    </source>
</evidence>
<dbReference type="PRINTS" id="PR01021">
    <property type="entry name" value="OMPADOMAIN"/>
</dbReference>
<feature type="domain" description="OmpA-like" evidence="6">
    <location>
        <begin position="173"/>
        <end position="291"/>
    </location>
</feature>
<dbReference type="GO" id="GO:0009279">
    <property type="term" value="C:cell outer membrane"/>
    <property type="evidence" value="ECO:0007669"/>
    <property type="project" value="UniProtKB-SubCell"/>
</dbReference>
<name>A0A512P8V2_9CELL</name>
<dbReference type="PANTHER" id="PTHR30329:SF21">
    <property type="entry name" value="LIPOPROTEIN YIAD-RELATED"/>
    <property type="match status" value="1"/>
</dbReference>
<dbReference type="AlphaFoldDB" id="A0A512P8V2"/>
<dbReference type="InterPro" id="IPR036737">
    <property type="entry name" value="OmpA-like_sf"/>
</dbReference>
<dbReference type="CDD" id="cd07185">
    <property type="entry name" value="OmpA_C-like"/>
    <property type="match status" value="1"/>
</dbReference>
<dbReference type="PROSITE" id="PS51123">
    <property type="entry name" value="OMPA_2"/>
    <property type="match status" value="1"/>
</dbReference>
<accession>A0A512P8V2</accession>
<keyword evidence="2 4" id="KW-0472">Membrane</keyword>
<dbReference type="Proteomes" id="UP000321798">
    <property type="component" value="Unassembled WGS sequence"/>
</dbReference>
<dbReference type="InterPro" id="IPR006665">
    <property type="entry name" value="OmpA-like"/>
</dbReference>
<evidence type="ECO:0000313" key="7">
    <source>
        <dbReference type="EMBL" id="GEP67634.1"/>
    </source>
</evidence>
<dbReference type="OrthoDB" id="5186344at2"/>
<evidence type="ECO:0000256" key="5">
    <source>
        <dbReference type="SAM" id="MobiDB-lite"/>
    </source>
</evidence>